<dbReference type="InterPro" id="IPR036977">
    <property type="entry name" value="DNA_primase_Znf_CHC2"/>
</dbReference>
<keyword evidence="2" id="KW-1185">Reference proteome</keyword>
<dbReference type="Proteomes" id="UP000198942">
    <property type="component" value="Unassembled WGS sequence"/>
</dbReference>
<dbReference type="Pfam" id="PF13155">
    <property type="entry name" value="Toprim_2"/>
    <property type="match status" value="1"/>
</dbReference>
<evidence type="ECO:0000313" key="2">
    <source>
        <dbReference type="Proteomes" id="UP000198942"/>
    </source>
</evidence>
<protein>
    <submittedName>
        <fullName evidence="1">Toprim-like</fullName>
    </submittedName>
</protein>
<gene>
    <name evidence="1" type="ORF">SAMN05192574_105293</name>
</gene>
<dbReference type="SUPFAM" id="SSF57783">
    <property type="entry name" value="Zinc beta-ribbon"/>
    <property type="match status" value="1"/>
</dbReference>
<name>A0A1H8LXJ3_9SPHI</name>
<reference evidence="2" key="1">
    <citation type="submission" date="2016-10" db="EMBL/GenBank/DDBJ databases">
        <authorList>
            <person name="Varghese N."/>
            <person name="Submissions S."/>
        </authorList>
    </citation>
    <scope>NUCLEOTIDE SEQUENCE [LARGE SCALE GENOMIC DNA]</scope>
    <source>
        <strain evidence="2">Gh-48</strain>
    </source>
</reference>
<dbReference type="GO" id="GO:0003677">
    <property type="term" value="F:DNA binding"/>
    <property type="evidence" value="ECO:0007669"/>
    <property type="project" value="InterPro"/>
</dbReference>
<dbReference type="GO" id="GO:0006260">
    <property type="term" value="P:DNA replication"/>
    <property type="evidence" value="ECO:0007669"/>
    <property type="project" value="InterPro"/>
</dbReference>
<dbReference type="Gene3D" id="3.40.1360.10">
    <property type="match status" value="1"/>
</dbReference>
<organism evidence="1 2">
    <name type="scientific">Mucilaginibacter gossypiicola</name>
    <dbReference type="NCBI Taxonomy" id="551995"/>
    <lineage>
        <taxon>Bacteria</taxon>
        <taxon>Pseudomonadati</taxon>
        <taxon>Bacteroidota</taxon>
        <taxon>Sphingobacteriia</taxon>
        <taxon>Sphingobacteriales</taxon>
        <taxon>Sphingobacteriaceae</taxon>
        <taxon>Mucilaginibacter</taxon>
    </lineage>
</organism>
<proteinExistence type="predicted"/>
<dbReference type="Gene3D" id="3.90.580.10">
    <property type="entry name" value="Zinc finger, CHC2-type domain"/>
    <property type="match status" value="1"/>
</dbReference>
<dbReference type="STRING" id="551995.SAMN05192574_105293"/>
<evidence type="ECO:0000313" key="1">
    <source>
        <dbReference type="EMBL" id="SEO09811.1"/>
    </source>
</evidence>
<dbReference type="SUPFAM" id="SSF56731">
    <property type="entry name" value="DNA primase core"/>
    <property type="match status" value="1"/>
</dbReference>
<dbReference type="EMBL" id="FOCL01000005">
    <property type="protein sequence ID" value="SEO09811.1"/>
    <property type="molecule type" value="Genomic_DNA"/>
</dbReference>
<dbReference type="GO" id="GO:0008270">
    <property type="term" value="F:zinc ion binding"/>
    <property type="evidence" value="ECO:0007669"/>
    <property type="project" value="InterPro"/>
</dbReference>
<accession>A0A1H8LXJ3</accession>
<dbReference type="OrthoDB" id="8536512at2"/>
<dbReference type="AlphaFoldDB" id="A0A1H8LXJ3"/>
<sequence length="310" mass="34988">MTEILNAKQLKDRASLVDLLANLGYSPARKSGKELMYRSMLRDDDINPSFAVDDAIGGWYDHGTGKGGNIIDFGLKYWPLLTFKEVVSKINEVLTGSIQPVSDHRIKRARVRRKVPYFIVSEIKSIGTHPAISNYLKGRGVFEVGAGLLFEVYYYVDGVQPQKEFFAAGWQNENGSWEVRNRYFKGCVGTKGISFIAGDEKKLAVFEGFMDYLTWKIDNHDAEHSILVLNSLALLAAGIAKARQFSHIDIYFDRDIRGHQATQELISVLPYATDKSVAYEGFNDYNAMLIAFIRQKDSFVSTEQTKKKTI</sequence>
<dbReference type="RefSeq" id="WP_091212140.1">
    <property type="nucleotide sequence ID" value="NZ_FOCL01000005.1"/>
</dbReference>